<organism evidence="1 2">
    <name type="scientific">Serratia rhizosphaerae</name>
    <dbReference type="NCBI Taxonomy" id="2597702"/>
    <lineage>
        <taxon>Bacteria</taxon>
        <taxon>Pseudomonadati</taxon>
        <taxon>Pseudomonadota</taxon>
        <taxon>Gammaproteobacteria</taxon>
        <taxon>Enterobacterales</taxon>
        <taxon>Yersiniaceae</taxon>
        <taxon>Serratia</taxon>
    </lineage>
</organism>
<proteinExistence type="predicted"/>
<sequence length="69" mass="7679">MHTTAVIKFFGSKSAAARALKISQAAVTRWGELVPEKRAVRIERITGGALKYDPAIYDQHKDKHRKGSD</sequence>
<keyword evidence="2" id="KW-1185">Reference proteome</keyword>
<protein>
    <recommendedName>
        <fullName evidence="3">DNA-binding transcriptional regulator DicC</fullName>
    </recommendedName>
</protein>
<evidence type="ECO:0000313" key="1">
    <source>
        <dbReference type="EMBL" id="QHA85729.1"/>
    </source>
</evidence>
<dbReference type="EMBL" id="CP041764">
    <property type="protein sequence ID" value="QHA85729.1"/>
    <property type="molecule type" value="Genomic_DNA"/>
</dbReference>
<reference evidence="1 2" key="1">
    <citation type="submission" date="2019-07" db="EMBL/GenBank/DDBJ databases">
        <title>Serratia dokdonensis sp. nov., an elicitor of systemic resistance in Nicotiana Tabacum.</title>
        <authorList>
            <person name="Son J.-S."/>
            <person name="Hwang Y.-J."/>
            <person name="Lee S.-Y."/>
            <person name="Ghim S.-Y."/>
        </authorList>
    </citation>
    <scope>NUCLEOTIDE SEQUENCE [LARGE SCALE GENOMIC DNA]</scope>
    <source>
        <strain evidence="1 2">KUDC3025</strain>
    </source>
</reference>
<dbReference type="RefSeq" id="WP_160027232.1">
    <property type="nucleotide sequence ID" value="NZ_CP041764.1"/>
</dbReference>
<dbReference type="InterPro" id="IPR010982">
    <property type="entry name" value="Lambda_DNA-bd_dom_sf"/>
</dbReference>
<gene>
    <name evidence="1" type="ORF">FO014_01355</name>
</gene>
<evidence type="ECO:0008006" key="3">
    <source>
        <dbReference type="Google" id="ProtNLM"/>
    </source>
</evidence>
<accession>A0ABX6GHH4</accession>
<dbReference type="SUPFAM" id="SSF47413">
    <property type="entry name" value="lambda repressor-like DNA-binding domains"/>
    <property type="match status" value="1"/>
</dbReference>
<dbReference type="Proteomes" id="UP000430368">
    <property type="component" value="Chromosome"/>
</dbReference>
<dbReference type="Gene3D" id="1.10.260.40">
    <property type="entry name" value="lambda repressor-like DNA-binding domains"/>
    <property type="match status" value="1"/>
</dbReference>
<evidence type="ECO:0000313" key="2">
    <source>
        <dbReference type="Proteomes" id="UP000430368"/>
    </source>
</evidence>
<name>A0ABX6GHH4_9GAMM</name>
<dbReference type="Pfam" id="PF14549">
    <property type="entry name" value="P22_Cro"/>
    <property type="match status" value="1"/>
</dbReference>